<name>A0A2T7A0I2_TUBBO</name>
<keyword evidence="3" id="KW-1185">Reference proteome</keyword>
<feature type="compositionally biased region" description="Low complexity" evidence="1">
    <location>
        <begin position="39"/>
        <end position="50"/>
    </location>
</feature>
<feature type="compositionally biased region" description="Polar residues" evidence="1">
    <location>
        <begin position="201"/>
        <end position="212"/>
    </location>
</feature>
<evidence type="ECO:0000313" key="2">
    <source>
        <dbReference type="EMBL" id="PUU81259.1"/>
    </source>
</evidence>
<feature type="compositionally biased region" description="Basic and acidic residues" evidence="1">
    <location>
        <begin position="275"/>
        <end position="285"/>
    </location>
</feature>
<feature type="compositionally biased region" description="Basic and acidic residues" evidence="1">
    <location>
        <begin position="349"/>
        <end position="359"/>
    </location>
</feature>
<organism evidence="2 3">
    <name type="scientific">Tuber borchii</name>
    <name type="common">White truffle</name>
    <dbReference type="NCBI Taxonomy" id="42251"/>
    <lineage>
        <taxon>Eukaryota</taxon>
        <taxon>Fungi</taxon>
        <taxon>Dikarya</taxon>
        <taxon>Ascomycota</taxon>
        <taxon>Pezizomycotina</taxon>
        <taxon>Pezizomycetes</taxon>
        <taxon>Pezizales</taxon>
        <taxon>Tuberaceae</taxon>
        <taxon>Tuber</taxon>
    </lineage>
</organism>
<accession>A0A2T7A0I2</accession>
<gene>
    <name evidence="2" type="ORF">B9Z19DRAFT_622899</name>
</gene>
<feature type="region of interest" description="Disordered" evidence="1">
    <location>
        <begin position="275"/>
        <end position="434"/>
    </location>
</feature>
<sequence>MNTPPRLRSRGRPKTPPTPRHGPMFSSPEPERTGKRKGASPTSSYSTATLSPPPSSPLAPRSPEQTRIVKGKKRATFAIEGPVEASSSEVDSDGDKEGKAGEREQDDEIEKILGKNRKTLLNPGGFGLPTPAKTPSRKRKHLELEEIVGSARVLFPSSSKSKASSSASLSCTRRTLFKKSSPRQRKGGMGLLDLLGDEQPASDSISIFTDSNARIPKRDDNPDNPFITRPGEESVTSKRQRIKKKKEESLGVDEDREDGMVYVFRGKKIFKKFTEMEDPNERLPSDLDDGEDDEISLERSAIKPRLLFPPKSPKELKIPVEEEAETDIEESASSQPATSFTEALATKGKQKDLARKGDISRLTPDSEDDSGRSSVFNLGDKTTSRRKSIFDAGEDGDEPAIATARGNLRRKRGLEDESTTLGSPRRVRGKRARV</sequence>
<dbReference type="OrthoDB" id="5398515at2759"/>
<feature type="compositionally biased region" description="Basic residues" evidence="1">
    <location>
        <begin position="425"/>
        <end position="434"/>
    </location>
</feature>
<feature type="compositionally biased region" description="Acidic residues" evidence="1">
    <location>
        <begin position="321"/>
        <end position="330"/>
    </location>
</feature>
<dbReference type="Proteomes" id="UP000244722">
    <property type="component" value="Unassembled WGS sequence"/>
</dbReference>
<evidence type="ECO:0000256" key="1">
    <source>
        <dbReference type="SAM" id="MobiDB-lite"/>
    </source>
</evidence>
<comment type="caution">
    <text evidence="2">The sequence shown here is derived from an EMBL/GenBank/DDBJ whole genome shotgun (WGS) entry which is preliminary data.</text>
</comment>
<protein>
    <submittedName>
        <fullName evidence="2">Uncharacterized protein</fullName>
    </submittedName>
</protein>
<reference evidence="2 3" key="1">
    <citation type="submission" date="2017-04" db="EMBL/GenBank/DDBJ databases">
        <title>Draft genome sequence of Tuber borchii Vittad., a whitish edible truffle.</title>
        <authorList>
            <consortium name="DOE Joint Genome Institute"/>
            <person name="Murat C."/>
            <person name="Kuo A."/>
            <person name="Barry K.W."/>
            <person name="Clum A."/>
            <person name="Dockter R.B."/>
            <person name="Fauchery L."/>
            <person name="Iotti M."/>
            <person name="Kohler A."/>
            <person name="Labutti K."/>
            <person name="Lindquist E.A."/>
            <person name="Lipzen A."/>
            <person name="Ohm R.A."/>
            <person name="Wang M."/>
            <person name="Grigoriev I.V."/>
            <person name="Zambonelli A."/>
            <person name="Martin F.M."/>
        </authorList>
    </citation>
    <scope>NUCLEOTIDE SEQUENCE [LARGE SCALE GENOMIC DNA]</scope>
    <source>
        <strain evidence="2 3">Tbo3840</strain>
    </source>
</reference>
<proteinExistence type="predicted"/>
<dbReference type="AlphaFoldDB" id="A0A2T7A0I2"/>
<feature type="compositionally biased region" description="Basic and acidic residues" evidence="1">
    <location>
        <begin position="93"/>
        <end position="103"/>
    </location>
</feature>
<feature type="region of interest" description="Disordered" evidence="1">
    <location>
        <begin position="1"/>
        <end position="139"/>
    </location>
</feature>
<feature type="compositionally biased region" description="Low complexity" evidence="1">
    <location>
        <begin position="157"/>
        <end position="170"/>
    </location>
</feature>
<evidence type="ECO:0000313" key="3">
    <source>
        <dbReference type="Proteomes" id="UP000244722"/>
    </source>
</evidence>
<feature type="compositionally biased region" description="Acidic residues" evidence="1">
    <location>
        <begin position="286"/>
        <end position="295"/>
    </location>
</feature>
<dbReference type="EMBL" id="NESQ01000047">
    <property type="protein sequence ID" value="PUU81259.1"/>
    <property type="molecule type" value="Genomic_DNA"/>
</dbReference>
<feature type="compositionally biased region" description="Basic residues" evidence="1">
    <location>
        <begin position="175"/>
        <end position="186"/>
    </location>
</feature>
<feature type="region of interest" description="Disordered" evidence="1">
    <location>
        <begin position="156"/>
        <end position="257"/>
    </location>
</feature>